<sequence length="64" mass="7172">MYCAMHKLRSTCNNPSSKKCTLVPSSCKPTTFETQDNDLTFAVKKRCIAFLTKLDSPMLQEAVV</sequence>
<gene>
    <name evidence="1" type="primary">ORF90668</name>
</gene>
<proteinExistence type="predicted"/>
<reference evidence="1" key="1">
    <citation type="submission" date="2014-12" db="EMBL/GenBank/DDBJ databases">
        <title>Insight into the proteome of Arion vulgaris.</title>
        <authorList>
            <person name="Aradska J."/>
            <person name="Bulat T."/>
            <person name="Smidak R."/>
            <person name="Sarate P."/>
            <person name="Gangsoo J."/>
            <person name="Sialana F."/>
            <person name="Bilban M."/>
            <person name="Lubec G."/>
        </authorList>
    </citation>
    <scope>NUCLEOTIDE SEQUENCE</scope>
    <source>
        <tissue evidence="1">Skin</tissue>
    </source>
</reference>
<name>A0A0B7A190_9EUPU</name>
<evidence type="ECO:0000313" key="1">
    <source>
        <dbReference type="EMBL" id="CEK74347.1"/>
    </source>
</evidence>
<organism evidence="1">
    <name type="scientific">Arion vulgaris</name>
    <dbReference type="NCBI Taxonomy" id="1028688"/>
    <lineage>
        <taxon>Eukaryota</taxon>
        <taxon>Metazoa</taxon>
        <taxon>Spiralia</taxon>
        <taxon>Lophotrochozoa</taxon>
        <taxon>Mollusca</taxon>
        <taxon>Gastropoda</taxon>
        <taxon>Heterobranchia</taxon>
        <taxon>Euthyneura</taxon>
        <taxon>Panpulmonata</taxon>
        <taxon>Eupulmonata</taxon>
        <taxon>Stylommatophora</taxon>
        <taxon>Helicina</taxon>
        <taxon>Arionoidea</taxon>
        <taxon>Arionidae</taxon>
        <taxon>Arion</taxon>
    </lineage>
</organism>
<dbReference type="AlphaFoldDB" id="A0A0B7A190"/>
<protein>
    <submittedName>
        <fullName evidence="1">Uncharacterized protein</fullName>
    </submittedName>
</protein>
<accession>A0A0B7A190</accession>
<dbReference type="EMBL" id="HACG01027482">
    <property type="protein sequence ID" value="CEK74347.1"/>
    <property type="molecule type" value="Transcribed_RNA"/>
</dbReference>